<dbReference type="PATRIC" id="fig|1618569.3.peg.13"/>
<organism evidence="9 10">
    <name type="scientific">Candidatus Woesebacteria bacterium GW2011_GWB1_38_5b</name>
    <dbReference type="NCBI Taxonomy" id="1618569"/>
    <lineage>
        <taxon>Bacteria</taxon>
        <taxon>Candidatus Woeseibacteriota</taxon>
    </lineage>
</organism>
<dbReference type="InterPro" id="IPR036928">
    <property type="entry name" value="AS_sf"/>
</dbReference>
<evidence type="ECO:0000256" key="6">
    <source>
        <dbReference type="ARBA" id="ARBA00047407"/>
    </source>
</evidence>
<dbReference type="Proteomes" id="UP000034181">
    <property type="component" value="Unassembled WGS sequence"/>
</dbReference>
<keyword evidence="2 7" id="KW-0436">Ligase</keyword>
<evidence type="ECO:0000313" key="10">
    <source>
        <dbReference type="Proteomes" id="UP000034181"/>
    </source>
</evidence>
<feature type="active site" description="Charge relay system" evidence="7">
    <location>
        <position position="157"/>
    </location>
</feature>
<comment type="caution">
    <text evidence="9">The sequence shown here is derived from an EMBL/GenBank/DDBJ whole genome shotgun (WGS) entry which is preliminary data.</text>
</comment>
<dbReference type="GO" id="GO:0016740">
    <property type="term" value="F:transferase activity"/>
    <property type="evidence" value="ECO:0007669"/>
    <property type="project" value="UniProtKB-KW"/>
</dbReference>
<dbReference type="Pfam" id="PF01425">
    <property type="entry name" value="Amidase"/>
    <property type="match status" value="1"/>
</dbReference>
<evidence type="ECO:0000256" key="2">
    <source>
        <dbReference type="ARBA" id="ARBA00022598"/>
    </source>
</evidence>
<gene>
    <name evidence="7" type="primary">gatA</name>
    <name evidence="9" type="ORF">US96_C0001G0013</name>
</gene>
<keyword evidence="5 7" id="KW-0648">Protein biosynthesis</keyword>
<dbReference type="GO" id="GO:0030956">
    <property type="term" value="C:glutamyl-tRNA(Gln) amidotransferase complex"/>
    <property type="evidence" value="ECO:0007669"/>
    <property type="project" value="InterPro"/>
</dbReference>
<dbReference type="PROSITE" id="PS00571">
    <property type="entry name" value="AMIDASES"/>
    <property type="match status" value="1"/>
</dbReference>
<dbReference type="PANTHER" id="PTHR11895">
    <property type="entry name" value="TRANSAMIDASE"/>
    <property type="match status" value="1"/>
</dbReference>
<comment type="similarity">
    <text evidence="1 7">Belongs to the amidase family. GatA subfamily.</text>
</comment>
<evidence type="ECO:0000256" key="1">
    <source>
        <dbReference type="ARBA" id="ARBA00008069"/>
    </source>
</evidence>
<feature type="active site" description="Charge relay system" evidence="7">
    <location>
        <position position="82"/>
    </location>
</feature>
<sequence>MDLPISIKNLHEDLKSKKYSLSELTDTYLRRIDTYDKNLNSFLTVTSDLAYGQAKKYDQILKDLGDKAFEQYPLLGVPIAFKDIYLTKGIRTTAASNVLKDYIPVYSSTVVERLLSSGCIMIGKTNCDAWAHGASGENSDFGSTKNPWNQEYVPGGSSSGSAVSVSSGFSLVAMGTDTGGSIRQPASFCNLVGLKPTYGSVSRYGVISMASSLDSMGSFGHTPDDVKKLFDVTCNPDGKDSTVTNLGSSNLKHKVKRIGIPKEYFVEGLDSEVKSKVMEAAEVYKKLGYEIVEISLPHTKYAIAVYYIVQPAEVSSNLARFDGIRYANERSAFGNEAKRRIMLGTYVLSSGYYDAYYLKAMKVRSKLIEDFNNAWHKAKVDVILTPTSPTPPFKLGERSSDPMQMYLADVYTVAINLAGIPGLAMPCGFTETGLPVGFQLFGPRFDEGTLFELGTQYQQNTNFHLQKPKL</sequence>
<dbReference type="PANTHER" id="PTHR11895:SF151">
    <property type="entry name" value="GLUTAMYL-TRNA(GLN) AMIDOTRANSFERASE SUBUNIT A"/>
    <property type="match status" value="1"/>
</dbReference>
<feature type="active site" description="Acyl-ester intermediate" evidence="7">
    <location>
        <position position="181"/>
    </location>
</feature>
<reference evidence="9 10" key="1">
    <citation type="journal article" date="2015" name="Nature">
        <title>rRNA introns, odd ribosomes, and small enigmatic genomes across a large radiation of phyla.</title>
        <authorList>
            <person name="Brown C.T."/>
            <person name="Hug L.A."/>
            <person name="Thomas B.C."/>
            <person name="Sharon I."/>
            <person name="Castelle C.J."/>
            <person name="Singh A."/>
            <person name="Wilkins M.J."/>
            <person name="Williams K.H."/>
            <person name="Banfield J.F."/>
        </authorList>
    </citation>
    <scope>NUCLEOTIDE SEQUENCE [LARGE SCALE GENOMIC DNA]</scope>
</reference>
<dbReference type="GO" id="GO:0005524">
    <property type="term" value="F:ATP binding"/>
    <property type="evidence" value="ECO:0007669"/>
    <property type="project" value="UniProtKB-KW"/>
</dbReference>
<dbReference type="NCBIfam" id="TIGR00132">
    <property type="entry name" value="gatA"/>
    <property type="match status" value="1"/>
</dbReference>
<evidence type="ECO:0000256" key="4">
    <source>
        <dbReference type="ARBA" id="ARBA00022840"/>
    </source>
</evidence>
<protein>
    <recommendedName>
        <fullName evidence="7">Glutamyl-tRNA(Gln) amidotransferase subunit A</fullName>
        <shortName evidence="7">Glu-ADT subunit A</shortName>
        <ecNumber evidence="7">6.3.5.7</ecNumber>
    </recommendedName>
</protein>
<evidence type="ECO:0000256" key="3">
    <source>
        <dbReference type="ARBA" id="ARBA00022741"/>
    </source>
</evidence>
<keyword evidence="3 7" id="KW-0547">Nucleotide-binding</keyword>
<evidence type="ECO:0000259" key="8">
    <source>
        <dbReference type="Pfam" id="PF01425"/>
    </source>
</evidence>
<dbReference type="InterPro" id="IPR023631">
    <property type="entry name" value="Amidase_dom"/>
</dbReference>
<comment type="subunit">
    <text evidence="7">Heterotrimer of A, B and C subunits.</text>
</comment>
<dbReference type="EMBL" id="LBUZ01000001">
    <property type="protein sequence ID" value="KKQ75937.1"/>
    <property type="molecule type" value="Genomic_DNA"/>
</dbReference>
<accession>A0A0G0KAQ7</accession>
<feature type="domain" description="Amidase" evidence="8">
    <location>
        <begin position="23"/>
        <end position="450"/>
    </location>
</feature>
<comment type="function">
    <text evidence="7">Allows the formation of correctly charged Gln-tRNA(Gln) through the transamidation of misacylated Glu-tRNA(Gln) in organisms which lack glutaminyl-tRNA synthetase. The reaction takes place in the presence of glutamine and ATP through an activated gamma-phospho-Glu-tRNA(Gln).</text>
</comment>
<keyword evidence="4 7" id="KW-0067">ATP-binding</keyword>
<dbReference type="SUPFAM" id="SSF75304">
    <property type="entry name" value="Amidase signature (AS) enzymes"/>
    <property type="match status" value="1"/>
</dbReference>
<dbReference type="GO" id="GO:0006412">
    <property type="term" value="P:translation"/>
    <property type="evidence" value="ECO:0007669"/>
    <property type="project" value="UniProtKB-UniRule"/>
</dbReference>
<evidence type="ECO:0000256" key="5">
    <source>
        <dbReference type="ARBA" id="ARBA00022917"/>
    </source>
</evidence>
<dbReference type="Gene3D" id="3.90.1300.10">
    <property type="entry name" value="Amidase signature (AS) domain"/>
    <property type="match status" value="1"/>
</dbReference>
<dbReference type="GO" id="GO:0050567">
    <property type="term" value="F:glutaminyl-tRNA synthase (glutamine-hydrolyzing) activity"/>
    <property type="evidence" value="ECO:0007669"/>
    <property type="project" value="UniProtKB-UniRule"/>
</dbReference>
<dbReference type="InterPro" id="IPR004412">
    <property type="entry name" value="GatA"/>
</dbReference>
<dbReference type="HAMAP" id="MF_00120">
    <property type="entry name" value="GatA"/>
    <property type="match status" value="1"/>
</dbReference>
<dbReference type="AlphaFoldDB" id="A0A0G0KAQ7"/>
<dbReference type="InterPro" id="IPR020556">
    <property type="entry name" value="Amidase_CS"/>
</dbReference>
<proteinExistence type="inferred from homology"/>
<dbReference type="EC" id="6.3.5.7" evidence="7"/>
<keyword evidence="9" id="KW-0808">Transferase</keyword>
<comment type="catalytic activity">
    <reaction evidence="6 7">
        <text>L-glutamyl-tRNA(Gln) + L-glutamine + ATP + H2O = L-glutaminyl-tRNA(Gln) + L-glutamate + ADP + phosphate + H(+)</text>
        <dbReference type="Rhea" id="RHEA:17521"/>
        <dbReference type="Rhea" id="RHEA-COMP:9681"/>
        <dbReference type="Rhea" id="RHEA-COMP:9684"/>
        <dbReference type="ChEBI" id="CHEBI:15377"/>
        <dbReference type="ChEBI" id="CHEBI:15378"/>
        <dbReference type="ChEBI" id="CHEBI:29985"/>
        <dbReference type="ChEBI" id="CHEBI:30616"/>
        <dbReference type="ChEBI" id="CHEBI:43474"/>
        <dbReference type="ChEBI" id="CHEBI:58359"/>
        <dbReference type="ChEBI" id="CHEBI:78520"/>
        <dbReference type="ChEBI" id="CHEBI:78521"/>
        <dbReference type="ChEBI" id="CHEBI:456216"/>
        <dbReference type="EC" id="6.3.5.7"/>
    </reaction>
</comment>
<dbReference type="InterPro" id="IPR000120">
    <property type="entry name" value="Amidase"/>
</dbReference>
<name>A0A0G0KAQ7_9BACT</name>
<evidence type="ECO:0000313" key="9">
    <source>
        <dbReference type="EMBL" id="KKQ75937.1"/>
    </source>
</evidence>
<evidence type="ECO:0000256" key="7">
    <source>
        <dbReference type="HAMAP-Rule" id="MF_00120"/>
    </source>
</evidence>